<proteinExistence type="predicted"/>
<keyword evidence="2" id="KW-1185">Reference proteome</keyword>
<dbReference type="Gene3D" id="1.10.8.1060">
    <property type="entry name" value="Corynebacterium glutamicum thioredoxin-dependent arsenate reductase, N-terminal domain"/>
    <property type="match status" value="1"/>
</dbReference>
<evidence type="ECO:0000313" key="1">
    <source>
        <dbReference type="EMBL" id="SIS48951.1"/>
    </source>
</evidence>
<accession>A0A1N7JI68</accession>
<dbReference type="AlphaFoldDB" id="A0A1N7JI68"/>
<dbReference type="RefSeq" id="WP_076599486.1">
    <property type="nucleotide sequence ID" value="NZ_CP046976.1"/>
</dbReference>
<dbReference type="EMBL" id="FTOF01000008">
    <property type="protein sequence ID" value="SIS48951.1"/>
    <property type="molecule type" value="Genomic_DNA"/>
</dbReference>
<dbReference type="Proteomes" id="UP000186292">
    <property type="component" value="Unassembled WGS sequence"/>
</dbReference>
<dbReference type="NCBIfam" id="NF046112">
    <property type="entry name" value="MSMEG_6209_Nter"/>
    <property type="match status" value="1"/>
</dbReference>
<organism evidence="1 2">
    <name type="scientific">Corynebacterium appendicis CIP 107643</name>
    <dbReference type="NCBI Taxonomy" id="1161099"/>
    <lineage>
        <taxon>Bacteria</taxon>
        <taxon>Bacillati</taxon>
        <taxon>Actinomycetota</taxon>
        <taxon>Actinomycetes</taxon>
        <taxon>Mycobacteriales</taxon>
        <taxon>Corynebacteriaceae</taxon>
        <taxon>Corynebacterium</taxon>
    </lineage>
</organism>
<dbReference type="OrthoDB" id="4411718at2"/>
<name>A0A1N7JI68_9CORY</name>
<reference evidence="2" key="1">
    <citation type="submission" date="2017-01" db="EMBL/GenBank/DDBJ databases">
        <authorList>
            <person name="Varghese N."/>
            <person name="Submissions S."/>
        </authorList>
    </citation>
    <scope>NUCLEOTIDE SEQUENCE [LARGE SCALE GENOMIC DNA]</scope>
    <source>
        <strain evidence="2">DSM 44531</strain>
    </source>
</reference>
<gene>
    <name evidence="1" type="ORF">SAMN05444817_10849</name>
</gene>
<sequence>MIAINNISKDLHARFDEELGAHVVETIFRDTLSEHLQRANVTDWVPVLAGREAAEKLSRIADGTLDAGDFSGSLIAA</sequence>
<protein>
    <submittedName>
        <fullName evidence="1">Uncharacterized protein</fullName>
    </submittedName>
</protein>
<evidence type="ECO:0000313" key="2">
    <source>
        <dbReference type="Proteomes" id="UP000186292"/>
    </source>
</evidence>